<evidence type="ECO:0000313" key="2">
    <source>
        <dbReference type="Proteomes" id="UP001305414"/>
    </source>
</evidence>
<reference evidence="1 2" key="1">
    <citation type="submission" date="2023-10" db="EMBL/GenBank/DDBJ databases">
        <title>Draft genome sequence of Xylaria bambusicola isolate GMP-LS, the root and basal stem rot pathogen of sugarcane in Indonesia.</title>
        <authorList>
            <person name="Selvaraj P."/>
            <person name="Muralishankar V."/>
            <person name="Muruganantham S."/>
            <person name="Sp S."/>
            <person name="Haryani S."/>
            <person name="Lau K.J.X."/>
            <person name="Naqvi N.I."/>
        </authorList>
    </citation>
    <scope>NUCLEOTIDE SEQUENCE [LARGE SCALE GENOMIC DNA]</scope>
    <source>
        <strain evidence="1">GMP-LS</strain>
    </source>
</reference>
<organism evidence="1 2">
    <name type="scientific">Xylaria bambusicola</name>
    <dbReference type="NCBI Taxonomy" id="326684"/>
    <lineage>
        <taxon>Eukaryota</taxon>
        <taxon>Fungi</taxon>
        <taxon>Dikarya</taxon>
        <taxon>Ascomycota</taxon>
        <taxon>Pezizomycotina</taxon>
        <taxon>Sordariomycetes</taxon>
        <taxon>Xylariomycetidae</taxon>
        <taxon>Xylariales</taxon>
        <taxon>Xylariaceae</taxon>
        <taxon>Xylaria</taxon>
    </lineage>
</organism>
<proteinExistence type="predicted"/>
<dbReference type="EMBL" id="JAWHQM010000020">
    <property type="protein sequence ID" value="KAK5631662.1"/>
    <property type="molecule type" value="Genomic_DNA"/>
</dbReference>
<evidence type="ECO:0000313" key="1">
    <source>
        <dbReference type="EMBL" id="KAK5631662.1"/>
    </source>
</evidence>
<dbReference type="Proteomes" id="UP001305414">
    <property type="component" value="Unassembled WGS sequence"/>
</dbReference>
<keyword evidence="2" id="KW-1185">Reference proteome</keyword>
<sequence length="146" mass="15638">MNSLHYARTERRTAYSACARVTVEATLRNNAPVEGKGPEEARACAYYEIAKRNLTDPSQPSGTYLSVIAQQNLPVNPGSDSPQGPVPGRFLTLGLVLSHPLSFGSVHLKSDGPSARCDAGSGRLRGLLSISFNEGDCARTSRFNIC</sequence>
<dbReference type="AlphaFoldDB" id="A0AAN7UMN8"/>
<accession>A0AAN7UMN8</accession>
<protein>
    <submittedName>
        <fullName evidence="1">Uncharacterized protein</fullName>
    </submittedName>
</protein>
<gene>
    <name evidence="1" type="ORF">RRF57_007376</name>
</gene>
<comment type="caution">
    <text evidence="1">The sequence shown here is derived from an EMBL/GenBank/DDBJ whole genome shotgun (WGS) entry which is preliminary data.</text>
</comment>
<name>A0AAN7UMN8_9PEZI</name>